<dbReference type="EMBL" id="JANPWB010000013">
    <property type="protein sequence ID" value="KAJ1105738.1"/>
    <property type="molecule type" value="Genomic_DNA"/>
</dbReference>
<feature type="region of interest" description="Disordered" evidence="1">
    <location>
        <begin position="1"/>
        <end position="27"/>
    </location>
</feature>
<protein>
    <submittedName>
        <fullName evidence="2">Uncharacterized protein</fullName>
    </submittedName>
</protein>
<sequence length="66" mass="7161">MSSTHRRARVEAGGQRRQRRQPLQDQGTTLVAYLSRGALKKRSLAGDSSSTLQVQGLEPVRSGGLV</sequence>
<evidence type="ECO:0000313" key="2">
    <source>
        <dbReference type="EMBL" id="KAJ1105738.1"/>
    </source>
</evidence>
<proteinExistence type="predicted"/>
<comment type="caution">
    <text evidence="2">The sequence shown here is derived from an EMBL/GenBank/DDBJ whole genome shotgun (WGS) entry which is preliminary data.</text>
</comment>
<reference evidence="2" key="1">
    <citation type="journal article" date="2022" name="bioRxiv">
        <title>Sequencing and chromosome-scale assembly of the giantPleurodeles waltlgenome.</title>
        <authorList>
            <person name="Brown T."/>
            <person name="Elewa A."/>
            <person name="Iarovenko S."/>
            <person name="Subramanian E."/>
            <person name="Araus A.J."/>
            <person name="Petzold A."/>
            <person name="Susuki M."/>
            <person name="Suzuki K.-i.T."/>
            <person name="Hayashi T."/>
            <person name="Toyoda A."/>
            <person name="Oliveira C."/>
            <person name="Osipova E."/>
            <person name="Leigh N.D."/>
            <person name="Simon A."/>
            <person name="Yun M.H."/>
        </authorList>
    </citation>
    <scope>NUCLEOTIDE SEQUENCE</scope>
    <source>
        <strain evidence="2">20211129_DDA</strain>
        <tissue evidence="2">Liver</tissue>
    </source>
</reference>
<accession>A0AAV7MUS9</accession>
<evidence type="ECO:0000256" key="1">
    <source>
        <dbReference type="SAM" id="MobiDB-lite"/>
    </source>
</evidence>
<organism evidence="2 3">
    <name type="scientific">Pleurodeles waltl</name>
    <name type="common">Iberian ribbed newt</name>
    <dbReference type="NCBI Taxonomy" id="8319"/>
    <lineage>
        <taxon>Eukaryota</taxon>
        <taxon>Metazoa</taxon>
        <taxon>Chordata</taxon>
        <taxon>Craniata</taxon>
        <taxon>Vertebrata</taxon>
        <taxon>Euteleostomi</taxon>
        <taxon>Amphibia</taxon>
        <taxon>Batrachia</taxon>
        <taxon>Caudata</taxon>
        <taxon>Salamandroidea</taxon>
        <taxon>Salamandridae</taxon>
        <taxon>Pleurodelinae</taxon>
        <taxon>Pleurodeles</taxon>
    </lineage>
</organism>
<feature type="region of interest" description="Disordered" evidence="1">
    <location>
        <begin position="42"/>
        <end position="66"/>
    </location>
</feature>
<evidence type="ECO:0000313" key="3">
    <source>
        <dbReference type="Proteomes" id="UP001066276"/>
    </source>
</evidence>
<dbReference type="AlphaFoldDB" id="A0AAV7MUS9"/>
<keyword evidence="3" id="KW-1185">Reference proteome</keyword>
<dbReference type="Proteomes" id="UP001066276">
    <property type="component" value="Chromosome 9"/>
</dbReference>
<name>A0AAV7MUS9_PLEWA</name>
<gene>
    <name evidence="2" type="ORF">NDU88_003143</name>
</gene>